<feature type="region of interest" description="Disordered" evidence="2">
    <location>
        <begin position="455"/>
        <end position="496"/>
    </location>
</feature>
<dbReference type="SUPFAM" id="SSF57756">
    <property type="entry name" value="Retrovirus zinc finger-like domains"/>
    <property type="match status" value="1"/>
</dbReference>
<dbReference type="GO" id="GO:0008270">
    <property type="term" value="F:zinc ion binding"/>
    <property type="evidence" value="ECO:0007669"/>
    <property type="project" value="UniProtKB-KW"/>
</dbReference>
<name>A0AAD8RPA6_LOLMU</name>
<dbReference type="InterPro" id="IPR012337">
    <property type="entry name" value="RNaseH-like_sf"/>
</dbReference>
<dbReference type="PANTHER" id="PTHR35046:SF9">
    <property type="entry name" value="RNA-DIRECTED DNA POLYMERASE"/>
    <property type="match status" value="1"/>
</dbReference>
<evidence type="ECO:0000256" key="2">
    <source>
        <dbReference type="SAM" id="MobiDB-lite"/>
    </source>
</evidence>
<dbReference type="Pfam" id="PF24626">
    <property type="entry name" value="SH3_Tf2-1"/>
    <property type="match status" value="1"/>
</dbReference>
<dbReference type="InterPro" id="IPR056924">
    <property type="entry name" value="SH3_Tf2-1"/>
</dbReference>
<dbReference type="Gene3D" id="4.10.60.10">
    <property type="entry name" value="Zinc finger, CCHC-type"/>
    <property type="match status" value="1"/>
</dbReference>
<dbReference type="PANTHER" id="PTHR35046">
    <property type="entry name" value="ZINC KNUCKLE (CCHC-TYPE) FAMILY PROTEIN"/>
    <property type="match status" value="1"/>
</dbReference>
<evidence type="ECO:0000313" key="5">
    <source>
        <dbReference type="Proteomes" id="UP001231189"/>
    </source>
</evidence>
<evidence type="ECO:0000259" key="3">
    <source>
        <dbReference type="PROSITE" id="PS50158"/>
    </source>
</evidence>
<dbReference type="InterPro" id="IPR041588">
    <property type="entry name" value="Integrase_H2C2"/>
</dbReference>
<dbReference type="PROSITE" id="PS50158">
    <property type="entry name" value="ZF_CCHC"/>
    <property type="match status" value="1"/>
</dbReference>
<protein>
    <recommendedName>
        <fullName evidence="3">CCHC-type domain-containing protein</fullName>
    </recommendedName>
</protein>
<dbReference type="Gene3D" id="1.10.340.70">
    <property type="match status" value="1"/>
</dbReference>
<keyword evidence="5" id="KW-1185">Reference proteome</keyword>
<keyword evidence="1" id="KW-0479">Metal-binding</keyword>
<sequence>MLCHTCGGKGHFKRDCPNRKVMFINEDNEYETGDDVDPNAPDNDDYDTDGEDAYPSDARTIVVSQRALNVLPSASTQRCNLFQTKALVGPDKACKEFGDVFPEEVPAGLPPLRGIEHQIDLIPEHRCPIGRHIALIPKRRKRYRSKYKRYSTKESHAGGLMGHFGREKTLLMLADHFYWPKMRRDVDRYVKRCITCNKSKSKLKPHVHELLEDTLGKAGDKATVQYYFSSSNRWSNEVVNRTLSQLLRSMIKKNLKEWEECLPHVEFAYNRAVHSTTELCPFEVVYGFKPITPLDLLPLPIHERVNMEASKRADFVRKIHVKTKELIEKKGKSNAARMNKKRKEMLFKPGDLVWVHFRKDRFPKLRKSKLKPRGAGPYKVLAKINDNAYSIDLPVDEFGVSNSFNVADLTPYDGEDLGASGYQEETSIARGEEQLDMKTDVKKAVKLDMELDMKISHGRAREEREECAREKKKSRPVQNRSTAPTDRPVLGPVDRS</sequence>
<dbReference type="InterPro" id="IPR036875">
    <property type="entry name" value="Znf_CCHC_sf"/>
</dbReference>
<keyword evidence="1" id="KW-0863">Zinc-finger</keyword>
<feature type="region of interest" description="Disordered" evidence="2">
    <location>
        <begin position="29"/>
        <end position="52"/>
    </location>
</feature>
<dbReference type="EMBL" id="JAUUTY010000005">
    <property type="protein sequence ID" value="KAK1627416.1"/>
    <property type="molecule type" value="Genomic_DNA"/>
</dbReference>
<dbReference type="GO" id="GO:0003676">
    <property type="term" value="F:nucleic acid binding"/>
    <property type="evidence" value="ECO:0007669"/>
    <property type="project" value="InterPro"/>
</dbReference>
<feature type="compositionally biased region" description="Basic and acidic residues" evidence="2">
    <location>
        <begin position="455"/>
        <end position="469"/>
    </location>
</feature>
<dbReference type="InterPro" id="IPR001878">
    <property type="entry name" value="Znf_CCHC"/>
</dbReference>
<proteinExistence type="predicted"/>
<dbReference type="AlphaFoldDB" id="A0AAD8RPA6"/>
<reference evidence="4" key="1">
    <citation type="submission" date="2023-07" db="EMBL/GenBank/DDBJ databases">
        <title>A chromosome-level genome assembly of Lolium multiflorum.</title>
        <authorList>
            <person name="Chen Y."/>
            <person name="Copetti D."/>
            <person name="Kolliker R."/>
            <person name="Studer B."/>
        </authorList>
    </citation>
    <scope>NUCLEOTIDE SEQUENCE</scope>
    <source>
        <strain evidence="4">02402/16</strain>
        <tissue evidence="4">Leaf</tissue>
    </source>
</reference>
<feature type="domain" description="CCHC-type" evidence="3">
    <location>
        <begin position="3"/>
        <end position="18"/>
    </location>
</feature>
<accession>A0AAD8RPA6</accession>
<dbReference type="Pfam" id="PF17921">
    <property type="entry name" value="Integrase_H2C2"/>
    <property type="match status" value="1"/>
</dbReference>
<dbReference type="SMART" id="SM00343">
    <property type="entry name" value="ZnF_C2HC"/>
    <property type="match status" value="1"/>
</dbReference>
<dbReference type="Gene3D" id="3.30.420.10">
    <property type="entry name" value="Ribonuclease H-like superfamily/Ribonuclease H"/>
    <property type="match status" value="1"/>
</dbReference>
<dbReference type="Proteomes" id="UP001231189">
    <property type="component" value="Unassembled WGS sequence"/>
</dbReference>
<organism evidence="4 5">
    <name type="scientific">Lolium multiflorum</name>
    <name type="common">Italian ryegrass</name>
    <name type="synonym">Lolium perenne subsp. multiflorum</name>
    <dbReference type="NCBI Taxonomy" id="4521"/>
    <lineage>
        <taxon>Eukaryota</taxon>
        <taxon>Viridiplantae</taxon>
        <taxon>Streptophyta</taxon>
        <taxon>Embryophyta</taxon>
        <taxon>Tracheophyta</taxon>
        <taxon>Spermatophyta</taxon>
        <taxon>Magnoliopsida</taxon>
        <taxon>Liliopsida</taxon>
        <taxon>Poales</taxon>
        <taxon>Poaceae</taxon>
        <taxon>BOP clade</taxon>
        <taxon>Pooideae</taxon>
        <taxon>Poodae</taxon>
        <taxon>Poeae</taxon>
        <taxon>Poeae Chloroplast Group 2 (Poeae type)</taxon>
        <taxon>Loliodinae</taxon>
        <taxon>Loliinae</taxon>
        <taxon>Lolium</taxon>
    </lineage>
</organism>
<gene>
    <name evidence="4" type="ORF">QYE76_001731</name>
</gene>
<dbReference type="SUPFAM" id="SSF53098">
    <property type="entry name" value="Ribonuclease H-like"/>
    <property type="match status" value="1"/>
</dbReference>
<dbReference type="InterPro" id="IPR036397">
    <property type="entry name" value="RNaseH_sf"/>
</dbReference>
<evidence type="ECO:0000256" key="1">
    <source>
        <dbReference type="PROSITE-ProRule" id="PRU00047"/>
    </source>
</evidence>
<comment type="caution">
    <text evidence="4">The sequence shown here is derived from an EMBL/GenBank/DDBJ whole genome shotgun (WGS) entry which is preliminary data.</text>
</comment>
<keyword evidence="1" id="KW-0862">Zinc</keyword>
<dbReference type="Pfam" id="PF00098">
    <property type="entry name" value="zf-CCHC"/>
    <property type="match status" value="1"/>
</dbReference>
<evidence type="ECO:0000313" key="4">
    <source>
        <dbReference type="EMBL" id="KAK1627416.1"/>
    </source>
</evidence>